<dbReference type="EMBL" id="GBXM01067775">
    <property type="protein sequence ID" value="JAH40802.1"/>
    <property type="molecule type" value="Transcribed_RNA"/>
</dbReference>
<proteinExistence type="predicted"/>
<accession>A0A0E9SHT5</accession>
<dbReference type="AlphaFoldDB" id="A0A0E9SHT5"/>
<organism evidence="1">
    <name type="scientific">Anguilla anguilla</name>
    <name type="common">European freshwater eel</name>
    <name type="synonym">Muraena anguilla</name>
    <dbReference type="NCBI Taxonomy" id="7936"/>
    <lineage>
        <taxon>Eukaryota</taxon>
        <taxon>Metazoa</taxon>
        <taxon>Chordata</taxon>
        <taxon>Craniata</taxon>
        <taxon>Vertebrata</taxon>
        <taxon>Euteleostomi</taxon>
        <taxon>Actinopterygii</taxon>
        <taxon>Neopterygii</taxon>
        <taxon>Teleostei</taxon>
        <taxon>Anguilliformes</taxon>
        <taxon>Anguillidae</taxon>
        <taxon>Anguilla</taxon>
    </lineage>
</organism>
<sequence length="51" mass="5886">MYIKRCLATLSAWMQKPSCPLNRCMKSFCLGQTRQKLLVCVNYPNHLILGL</sequence>
<protein>
    <submittedName>
        <fullName evidence="1">Uncharacterized protein</fullName>
    </submittedName>
</protein>
<reference evidence="1" key="1">
    <citation type="submission" date="2014-11" db="EMBL/GenBank/DDBJ databases">
        <authorList>
            <person name="Amaro Gonzalez C."/>
        </authorList>
    </citation>
    <scope>NUCLEOTIDE SEQUENCE</scope>
</reference>
<name>A0A0E9SHT5_ANGAN</name>
<evidence type="ECO:0000313" key="1">
    <source>
        <dbReference type="EMBL" id="JAH40802.1"/>
    </source>
</evidence>
<reference evidence="1" key="2">
    <citation type="journal article" date="2015" name="Fish Shellfish Immunol.">
        <title>Early steps in the European eel (Anguilla anguilla)-Vibrio vulnificus interaction in the gills: Role of the RtxA13 toxin.</title>
        <authorList>
            <person name="Callol A."/>
            <person name="Pajuelo D."/>
            <person name="Ebbesson L."/>
            <person name="Teles M."/>
            <person name="MacKenzie S."/>
            <person name="Amaro C."/>
        </authorList>
    </citation>
    <scope>NUCLEOTIDE SEQUENCE</scope>
</reference>